<protein>
    <recommendedName>
        <fullName evidence="3">Deferrochelatase/peroxidase EfeB</fullName>
    </recommendedName>
</protein>
<evidence type="ECO:0000313" key="1">
    <source>
        <dbReference type="EMBL" id="SFS32512.1"/>
    </source>
</evidence>
<dbReference type="InterPro" id="IPR055828">
    <property type="entry name" value="DUF7405"/>
</dbReference>
<dbReference type="SUPFAM" id="SSF54909">
    <property type="entry name" value="Dimeric alpha+beta barrel"/>
    <property type="match status" value="1"/>
</dbReference>
<dbReference type="InterPro" id="IPR006311">
    <property type="entry name" value="TAT_signal"/>
</dbReference>
<name>A0A1I6NX09_9EURY</name>
<dbReference type="Proteomes" id="UP000199199">
    <property type="component" value="Unassembled WGS sequence"/>
</dbReference>
<evidence type="ECO:0008006" key="3">
    <source>
        <dbReference type="Google" id="ProtNLM"/>
    </source>
</evidence>
<evidence type="ECO:0000313" key="2">
    <source>
        <dbReference type="Proteomes" id="UP000199199"/>
    </source>
</evidence>
<dbReference type="EMBL" id="FOZS01000001">
    <property type="protein sequence ID" value="SFS32512.1"/>
    <property type="molecule type" value="Genomic_DNA"/>
</dbReference>
<accession>A0A1I6NX09</accession>
<dbReference type="RefSeq" id="WP_092900331.1">
    <property type="nucleotide sequence ID" value="NZ_FOZS01000001.1"/>
</dbReference>
<dbReference type="Pfam" id="PF24152">
    <property type="entry name" value="DUF7405"/>
    <property type="match status" value="1"/>
</dbReference>
<dbReference type="InterPro" id="IPR011008">
    <property type="entry name" value="Dimeric_a/b-barrel"/>
</dbReference>
<organism evidence="1 2">
    <name type="scientific">Halostagnicola kamekurae</name>
    <dbReference type="NCBI Taxonomy" id="619731"/>
    <lineage>
        <taxon>Archaea</taxon>
        <taxon>Methanobacteriati</taxon>
        <taxon>Methanobacteriota</taxon>
        <taxon>Stenosarchaea group</taxon>
        <taxon>Halobacteria</taxon>
        <taxon>Halobacteriales</taxon>
        <taxon>Natrialbaceae</taxon>
        <taxon>Halostagnicola</taxon>
    </lineage>
</organism>
<keyword evidence="2" id="KW-1185">Reference proteome</keyword>
<proteinExistence type="predicted"/>
<gene>
    <name evidence="1" type="ORF">SAMN04488556_0173</name>
</gene>
<dbReference type="PROSITE" id="PS51318">
    <property type="entry name" value="TAT"/>
    <property type="match status" value="1"/>
</dbReference>
<reference evidence="2" key="1">
    <citation type="submission" date="2016-10" db="EMBL/GenBank/DDBJ databases">
        <authorList>
            <person name="Varghese N."/>
            <person name="Submissions S."/>
        </authorList>
    </citation>
    <scope>NUCLEOTIDE SEQUENCE [LARGE SCALE GENOMIC DNA]</scope>
    <source>
        <strain evidence="2">DSM 22427</strain>
    </source>
</reference>
<dbReference type="OrthoDB" id="212084at2157"/>
<dbReference type="PROSITE" id="PS51257">
    <property type="entry name" value="PROKAR_LIPOPROTEIN"/>
    <property type="match status" value="1"/>
</dbReference>
<sequence length="428" mass="47081">MTVPERRGLTRRDYLRAVVAVGGASAISACLDERGEVDVPAGTNDPGSLPARQHAWNEFLETDDDGNVRPPEHHVLVALSLADDPAGENDGDSLEEATETVEESLRTLERAYEWSNDGLLFTVGYTPSYFDRFDGKLPETVDLPAPEALTDREDPAFDEFDALLHLASDHPEVVLRAEEALFGELETVNGEPVETDLTGVFDRLEERRRTGFVGPGLPAEHTDVDGVPDSVPEEAPFFMGFRSGFQESQATEDRVTIRDGPFASGATQQLSSLDIQLDVWFEQESHAQRVMKTFSPDHDEDQVGDIGEALEISNGLTDEQIDDTESDARNRGVVGHAQKAARAREDGEPIILRRDFNTVDGDTPGTHFLSLQREMDDFLSVREAMTGADLDVGIIQNNGILGYIFVGRRGNYLLPPRSHRALPTPSPD</sequence>
<dbReference type="AlphaFoldDB" id="A0A1I6NX09"/>